<accession>A0ABV7X8W0</accession>
<keyword evidence="1" id="KW-0812">Transmembrane</keyword>
<dbReference type="PANTHER" id="PTHR30289:SF1">
    <property type="entry name" value="PEBP (PHOSPHATIDYLETHANOLAMINE-BINDING PROTEIN) FAMILY PROTEIN"/>
    <property type="match status" value="1"/>
</dbReference>
<dbReference type="InterPro" id="IPR036610">
    <property type="entry name" value="PEBP-like_sf"/>
</dbReference>
<dbReference type="PANTHER" id="PTHR30289">
    <property type="entry name" value="UNCHARACTERIZED PROTEIN YBCL-RELATED"/>
    <property type="match status" value="1"/>
</dbReference>
<dbReference type="GO" id="GO:0004860">
    <property type="term" value="F:protein kinase inhibitor activity"/>
    <property type="evidence" value="ECO:0007669"/>
    <property type="project" value="UniProtKB-KW"/>
</dbReference>
<keyword evidence="1" id="KW-0472">Membrane</keyword>
<reference evidence="3" key="1">
    <citation type="journal article" date="2019" name="Int. J. Syst. Evol. Microbiol.">
        <title>The Global Catalogue of Microorganisms (GCM) 10K type strain sequencing project: providing services to taxonomists for standard genome sequencing and annotation.</title>
        <authorList>
            <consortium name="The Broad Institute Genomics Platform"/>
            <consortium name="The Broad Institute Genome Sequencing Center for Infectious Disease"/>
            <person name="Wu L."/>
            <person name="Ma J."/>
        </authorList>
    </citation>
    <scope>NUCLEOTIDE SEQUENCE [LARGE SCALE GENOMIC DNA]</scope>
    <source>
        <strain evidence="3">KCTC 42644</strain>
    </source>
</reference>
<protein>
    <submittedName>
        <fullName evidence="2">YbhB/YbcL family Raf kinase inhibitor-like protein</fullName>
    </submittedName>
</protein>
<dbReference type="Pfam" id="PF01161">
    <property type="entry name" value="PBP"/>
    <property type="match status" value="1"/>
</dbReference>
<evidence type="ECO:0000256" key="1">
    <source>
        <dbReference type="SAM" id="Phobius"/>
    </source>
</evidence>
<evidence type="ECO:0000313" key="2">
    <source>
        <dbReference type="EMBL" id="MFC3712271.1"/>
    </source>
</evidence>
<organism evidence="2 3">
    <name type="scientific">Sphingoaurantiacus capsulatus</name>
    <dbReference type="NCBI Taxonomy" id="1771310"/>
    <lineage>
        <taxon>Bacteria</taxon>
        <taxon>Pseudomonadati</taxon>
        <taxon>Pseudomonadota</taxon>
        <taxon>Alphaproteobacteria</taxon>
        <taxon>Sphingomonadales</taxon>
        <taxon>Sphingosinicellaceae</taxon>
        <taxon>Sphingoaurantiacus</taxon>
    </lineage>
</organism>
<dbReference type="InterPro" id="IPR008914">
    <property type="entry name" value="PEBP"/>
</dbReference>
<dbReference type="Proteomes" id="UP001595615">
    <property type="component" value="Unassembled WGS sequence"/>
</dbReference>
<keyword evidence="2" id="KW-0649">Protein kinase inhibitor</keyword>
<sequence length="223" mass="23501">MLEKVPASIGRALSNVRAGATKLAIYDEAFADVPETIEVRSPSFADGQAIPERYTADGAGTSPQLAWRLPGDAASLVLLVEDSDIPAREPLVHAIAWNLDADLLGLPGGALSGEPSVPTGRNSFLRSDWLPCDPPTGHGPHRYAFQLFALDKRLDFDSPPGRGALLAAMKGHVLSKGVLIGTYERVAPEGAASGKNVAAVAALAFGAGLLSVAFWRLRKRNRA</sequence>
<feature type="transmembrane region" description="Helical" evidence="1">
    <location>
        <begin position="197"/>
        <end position="217"/>
    </location>
</feature>
<dbReference type="RefSeq" id="WP_380858815.1">
    <property type="nucleotide sequence ID" value="NZ_JBHRXV010000004.1"/>
</dbReference>
<comment type="caution">
    <text evidence="2">The sequence shown here is derived from an EMBL/GenBank/DDBJ whole genome shotgun (WGS) entry which is preliminary data.</text>
</comment>
<name>A0ABV7X8W0_9SPHN</name>
<dbReference type="Gene3D" id="3.90.280.10">
    <property type="entry name" value="PEBP-like"/>
    <property type="match status" value="1"/>
</dbReference>
<dbReference type="CDD" id="cd00865">
    <property type="entry name" value="PEBP_bact_arch"/>
    <property type="match status" value="1"/>
</dbReference>
<gene>
    <name evidence="2" type="ORF">ACFOMD_06800</name>
</gene>
<keyword evidence="1" id="KW-1133">Transmembrane helix</keyword>
<keyword evidence="3" id="KW-1185">Reference proteome</keyword>
<dbReference type="NCBIfam" id="TIGR00481">
    <property type="entry name" value="YbhB/YbcL family Raf kinase inhibitor-like protein"/>
    <property type="match status" value="1"/>
</dbReference>
<dbReference type="SUPFAM" id="SSF49777">
    <property type="entry name" value="PEBP-like"/>
    <property type="match status" value="1"/>
</dbReference>
<proteinExistence type="predicted"/>
<evidence type="ECO:0000313" key="3">
    <source>
        <dbReference type="Proteomes" id="UP001595615"/>
    </source>
</evidence>
<dbReference type="InterPro" id="IPR005247">
    <property type="entry name" value="YbhB_YbcL/LppC-like"/>
</dbReference>
<dbReference type="EMBL" id="JBHRXV010000004">
    <property type="protein sequence ID" value="MFC3712271.1"/>
    <property type="molecule type" value="Genomic_DNA"/>
</dbReference>